<gene>
    <name evidence="11" type="ORF">TeGR_g487</name>
</gene>
<sequence length="1403" mass="151319">MTPLACDLLHPSRVVTSGDTALSALYLHGGPPPPSSLLPQTDEAGSAISAALTAHYQRLMERAMPRAFVLSATDRSPLPPPDDPSSLHWALPPLPPPGCVYSFAPAAAPSAAPSSAPSSPLSLLLVGLRSPWGLTCTPSSDLVWLDTTTVTKSKSTKTYTAKTYTAVCVKCVAGRDVMDYAQKSEPVPSSLHCTLLVLPPSVARTAVTATLAEDGAVLVACSRHAVPSVAPLTARHESAAAAGLILSFPPIPRATPLTPPPSPYALPPHPYFPAPLGSEPRISDLFSHSPHVSFALHSPAMILSDFCLSPCTGELLLAGGGGGPGAVKPTGVALATKDGRDEPLDFGFADVVTNNTTLHGLYSVHSIPAQIIRTREAASIRIPETPRPLTPPPQTEAEDNSESEEESLEEQHEDLFNDLSNALAAEDGDRELARRAALQDPTLSKSGPVNVKVVVRCRPLLRAEIKKQIPMAARCTRADVTVGGEFLPGHADKTFSFDRVFPPEASQRQVYVEAVAPIVHRVLDGFKCTVFAYGQTGSGKTFTMEGEAGKKGAGASGLIPRAVHGLFDELNADKGCKYSITASHMEVYLENPYDLLASDSLGGKWSAGSHMKQKLTIVENFVGSTPEEAMKTTDATVKTNTGVNIIGLSEVMVKKPADIFKIMHRTKQNRHSAETLCNRASSRSHAVFTINVTLTKRAPSGGLITKRGRLHLVDLSGSESIKRSGAEGIHATEAAVIGKSLLSLGRVIRSLVAKDNHVPYRESKLTRILSDSLGGSSYTALILAITPNSEMVGETMSTLSYGMLARNVTNTPKSDVTLVKKKVKKKDAQGNIIEGEEDEEGELIDDDGLDEDGGLKTLHGKTLSEFVSVTRAPWKASVPIRVRQPGERDATGERVPIGNVNSTPRVFHGETVEWAKLILSEDKLSLSTPAKQAFVEIFNRFDYNRTGSLNREQIQAMDYVVGEGSTSPQAEEFLTRFWRMAKKANVGGGGSEYGRVDRSAKGHMNLSAYLKWVVETAAEDPLTVRSVLNKADYTLSFGKFEKASDDMGLIANAGLNTALQQKAIEEEERRKEELNKKTYSANQLASDKAASKSKVAYEALEKIKEIANQDKNFDLKKAFKKFDLDGNGTVDHDELRAVVTEICETEDAKGKLLKVAKWEMDAIIELFDPNNDGDIDYGEFSWTFYNRRALTNKDAEGGVGVTEDDLEASGGFSPKGTGRGTGRGKKKKKKDPDPVMPPPPKSAGFVKISRVLSSNDLIEFTPRDERGFPIVPKTQENTEVPNTKTSARTKQASSKNNTARSSTGGATSRSRRPLSALSLRQVVEDSRKTGGKGAQAQKSASSKNLREEKPRDWQEWVIKSRNTWMREARPNVGNVVNLRGAGGAGRPMANQQNASHPRVPKLW</sequence>
<dbReference type="InterPro" id="IPR036961">
    <property type="entry name" value="Kinesin_motor_dom_sf"/>
</dbReference>
<dbReference type="PROSITE" id="PS00018">
    <property type="entry name" value="EF_HAND_1"/>
    <property type="match status" value="2"/>
</dbReference>
<dbReference type="InterPro" id="IPR002048">
    <property type="entry name" value="EF_hand_dom"/>
</dbReference>
<dbReference type="PANTHER" id="PTHR47970">
    <property type="entry name" value="KINESIN-LIKE PROTEIN KIF11"/>
    <property type="match status" value="1"/>
</dbReference>
<dbReference type="SMART" id="SM00129">
    <property type="entry name" value="KISc"/>
    <property type="match status" value="1"/>
</dbReference>
<dbReference type="SMART" id="SM00054">
    <property type="entry name" value="EFh"/>
    <property type="match status" value="3"/>
</dbReference>
<feature type="binding site" evidence="6">
    <location>
        <begin position="534"/>
        <end position="541"/>
    </location>
    <ligand>
        <name>ATP</name>
        <dbReference type="ChEBI" id="CHEBI:30616"/>
    </ligand>
</feature>
<reference evidence="11 12" key="1">
    <citation type="journal article" date="2023" name="Commun. Biol.">
        <title>Genome analysis of Parmales, the sister group of diatoms, reveals the evolutionary specialization of diatoms from phago-mixotrophs to photoautotrophs.</title>
        <authorList>
            <person name="Ban H."/>
            <person name="Sato S."/>
            <person name="Yoshikawa S."/>
            <person name="Yamada K."/>
            <person name="Nakamura Y."/>
            <person name="Ichinomiya M."/>
            <person name="Sato N."/>
            <person name="Blanc-Mathieu R."/>
            <person name="Endo H."/>
            <person name="Kuwata A."/>
            <person name="Ogata H."/>
        </authorList>
    </citation>
    <scope>NUCLEOTIDE SEQUENCE [LARGE SCALE GENOMIC DNA]</scope>
</reference>
<feature type="coiled-coil region" evidence="7">
    <location>
        <begin position="1055"/>
        <end position="1084"/>
    </location>
</feature>
<evidence type="ECO:0000313" key="12">
    <source>
        <dbReference type="Proteomes" id="UP001165060"/>
    </source>
</evidence>
<dbReference type="Pfam" id="PF00225">
    <property type="entry name" value="Kinesin"/>
    <property type="match status" value="1"/>
</dbReference>
<keyword evidence="6" id="KW-0067">ATP-binding</keyword>
<dbReference type="InterPro" id="IPR027417">
    <property type="entry name" value="P-loop_NTPase"/>
</dbReference>
<accession>A0ABQ6N9U8</accession>
<feature type="domain" description="EF-hand" evidence="10">
    <location>
        <begin position="929"/>
        <end position="964"/>
    </location>
</feature>
<keyword evidence="2" id="KW-0963">Cytoplasm</keyword>
<dbReference type="InterPro" id="IPR001752">
    <property type="entry name" value="Kinesin_motor_dom"/>
</dbReference>
<evidence type="ECO:0000256" key="2">
    <source>
        <dbReference type="ARBA" id="ARBA00022490"/>
    </source>
</evidence>
<comment type="caution">
    <text evidence="11">The sequence shown here is derived from an EMBL/GenBank/DDBJ whole genome shotgun (WGS) entry which is preliminary data.</text>
</comment>
<name>A0ABQ6N9U8_9STRA</name>
<evidence type="ECO:0000259" key="9">
    <source>
        <dbReference type="PROSITE" id="PS50067"/>
    </source>
</evidence>
<keyword evidence="12" id="KW-1185">Reference proteome</keyword>
<feature type="domain" description="EF-hand" evidence="10">
    <location>
        <begin position="1110"/>
        <end position="1145"/>
    </location>
</feature>
<keyword evidence="6" id="KW-0547">Nucleotide-binding</keyword>
<evidence type="ECO:0000256" key="6">
    <source>
        <dbReference type="PROSITE-ProRule" id="PRU00283"/>
    </source>
</evidence>
<feature type="region of interest" description="Disordered" evidence="8">
    <location>
        <begin position="1196"/>
        <end position="1350"/>
    </location>
</feature>
<keyword evidence="7" id="KW-0175">Coiled coil</keyword>
<dbReference type="PRINTS" id="PR00380">
    <property type="entry name" value="KINESINHEAVY"/>
</dbReference>
<evidence type="ECO:0000256" key="8">
    <source>
        <dbReference type="SAM" id="MobiDB-lite"/>
    </source>
</evidence>
<dbReference type="Pfam" id="PF13499">
    <property type="entry name" value="EF-hand_7"/>
    <property type="match status" value="1"/>
</dbReference>
<dbReference type="SUPFAM" id="SSF47473">
    <property type="entry name" value="EF-hand"/>
    <property type="match status" value="1"/>
</dbReference>
<dbReference type="PROSITE" id="PS50067">
    <property type="entry name" value="KINESIN_MOTOR_2"/>
    <property type="match status" value="1"/>
</dbReference>
<evidence type="ECO:0000256" key="7">
    <source>
        <dbReference type="SAM" id="Coils"/>
    </source>
</evidence>
<feature type="compositionally biased region" description="Polar residues" evidence="8">
    <location>
        <begin position="1274"/>
        <end position="1297"/>
    </location>
</feature>
<keyword evidence="4 6" id="KW-0505">Motor protein</keyword>
<feature type="domain" description="Kinesin motor" evidence="9">
    <location>
        <begin position="450"/>
        <end position="808"/>
    </location>
</feature>
<evidence type="ECO:0000256" key="1">
    <source>
        <dbReference type="ARBA" id="ARBA00004245"/>
    </source>
</evidence>
<protein>
    <recommendedName>
        <fullName evidence="13">Calmodulin</fullName>
    </recommendedName>
</protein>
<feature type="compositionally biased region" description="Pro residues" evidence="8">
    <location>
        <begin position="385"/>
        <end position="394"/>
    </location>
</feature>
<organism evidence="11 12">
    <name type="scientific">Tetraparma gracilis</name>
    <dbReference type="NCBI Taxonomy" id="2962635"/>
    <lineage>
        <taxon>Eukaryota</taxon>
        <taxon>Sar</taxon>
        <taxon>Stramenopiles</taxon>
        <taxon>Ochrophyta</taxon>
        <taxon>Bolidophyceae</taxon>
        <taxon>Parmales</taxon>
        <taxon>Triparmaceae</taxon>
        <taxon>Tetraparma</taxon>
    </lineage>
</organism>
<proteinExistence type="inferred from homology"/>
<dbReference type="SUPFAM" id="SSF52540">
    <property type="entry name" value="P-loop containing nucleoside triphosphate hydrolases"/>
    <property type="match status" value="1"/>
</dbReference>
<feature type="region of interest" description="Disordered" evidence="8">
    <location>
        <begin position="1376"/>
        <end position="1403"/>
    </location>
</feature>
<evidence type="ECO:0000256" key="4">
    <source>
        <dbReference type="ARBA" id="ARBA00023175"/>
    </source>
</evidence>
<dbReference type="Proteomes" id="UP001165060">
    <property type="component" value="Unassembled WGS sequence"/>
</dbReference>
<dbReference type="Gene3D" id="1.10.238.10">
    <property type="entry name" value="EF-hand"/>
    <property type="match status" value="2"/>
</dbReference>
<dbReference type="InterPro" id="IPR047149">
    <property type="entry name" value="KIF11-like"/>
</dbReference>
<dbReference type="Gene3D" id="3.40.850.10">
    <property type="entry name" value="Kinesin motor domain"/>
    <property type="match status" value="1"/>
</dbReference>
<evidence type="ECO:0000256" key="5">
    <source>
        <dbReference type="ARBA" id="ARBA00023212"/>
    </source>
</evidence>
<feature type="region of interest" description="Disordered" evidence="8">
    <location>
        <begin position="378"/>
        <end position="413"/>
    </location>
</feature>
<feature type="compositionally biased region" description="Low complexity" evidence="8">
    <location>
        <begin position="1298"/>
        <end position="1320"/>
    </location>
</feature>
<keyword evidence="5" id="KW-0206">Cytoskeleton</keyword>
<dbReference type="InterPro" id="IPR011992">
    <property type="entry name" value="EF-hand-dom_pair"/>
</dbReference>
<feature type="compositionally biased region" description="Acidic residues" evidence="8">
    <location>
        <begin position="396"/>
        <end position="408"/>
    </location>
</feature>
<keyword evidence="3" id="KW-0106">Calcium</keyword>
<comment type="similarity">
    <text evidence="6">Belongs to the TRAFAC class myosin-kinesin ATPase superfamily. Kinesin family.</text>
</comment>
<dbReference type="PANTHER" id="PTHR47970:SF12">
    <property type="entry name" value="KINESIN FAMILY MEMBER 11"/>
    <property type="match status" value="1"/>
</dbReference>
<dbReference type="InterPro" id="IPR018247">
    <property type="entry name" value="EF_Hand_1_Ca_BS"/>
</dbReference>
<evidence type="ECO:0000259" key="10">
    <source>
        <dbReference type="PROSITE" id="PS50222"/>
    </source>
</evidence>
<evidence type="ECO:0008006" key="13">
    <source>
        <dbReference type="Google" id="ProtNLM"/>
    </source>
</evidence>
<dbReference type="PROSITE" id="PS50222">
    <property type="entry name" value="EF_HAND_2"/>
    <property type="match status" value="2"/>
</dbReference>
<evidence type="ECO:0000256" key="3">
    <source>
        <dbReference type="ARBA" id="ARBA00022837"/>
    </source>
</evidence>
<evidence type="ECO:0000313" key="11">
    <source>
        <dbReference type="EMBL" id="GMI51918.1"/>
    </source>
</evidence>
<comment type="subcellular location">
    <subcellularLocation>
        <location evidence="1">Cytoplasm</location>
        <location evidence="1">Cytoskeleton</location>
    </subcellularLocation>
</comment>
<dbReference type="EMBL" id="BRYB01006204">
    <property type="protein sequence ID" value="GMI51918.1"/>
    <property type="molecule type" value="Genomic_DNA"/>
</dbReference>
<dbReference type="CDD" id="cd00051">
    <property type="entry name" value="EFh"/>
    <property type="match status" value="1"/>
</dbReference>